<dbReference type="Proteomes" id="UP000009336">
    <property type="component" value="Unassembled WGS sequence"/>
</dbReference>
<dbReference type="SUPFAM" id="SSF52833">
    <property type="entry name" value="Thioredoxin-like"/>
    <property type="match status" value="1"/>
</dbReference>
<proteinExistence type="predicted"/>
<dbReference type="EMBL" id="AKKL01000015">
    <property type="protein sequence ID" value="EKT63278.1"/>
    <property type="molecule type" value="Genomic_DNA"/>
</dbReference>
<accession>K8WRR9</accession>
<dbReference type="AlphaFoldDB" id="K8WRR9"/>
<reference evidence="2 3" key="1">
    <citation type="journal article" date="2012" name="BMC Genomics">
        <title>Comparative genomics of bacteria in the genus Providencia isolated from wild Drosophila melanogaster.</title>
        <authorList>
            <person name="Galac M.R."/>
            <person name="Lazzaro B.P."/>
        </authorList>
    </citation>
    <scope>NUCLEOTIDE SEQUENCE [LARGE SCALE GENOMIC DNA]</scope>
    <source>
        <strain evidence="2 3">DSM 19968</strain>
    </source>
</reference>
<dbReference type="CDD" id="cd03024">
    <property type="entry name" value="DsbA_FrnE"/>
    <property type="match status" value="1"/>
</dbReference>
<organism evidence="2 3">
    <name type="scientific">Providencia burhodogranariea DSM 19968</name>
    <dbReference type="NCBI Taxonomy" id="1141662"/>
    <lineage>
        <taxon>Bacteria</taxon>
        <taxon>Pseudomonadati</taxon>
        <taxon>Pseudomonadota</taxon>
        <taxon>Gammaproteobacteria</taxon>
        <taxon>Enterobacterales</taxon>
        <taxon>Morganellaceae</taxon>
        <taxon>Providencia</taxon>
    </lineage>
</organism>
<evidence type="ECO:0000259" key="1">
    <source>
        <dbReference type="Pfam" id="PF01323"/>
    </source>
</evidence>
<dbReference type="InterPro" id="IPR036249">
    <property type="entry name" value="Thioredoxin-like_sf"/>
</dbReference>
<dbReference type="GO" id="GO:0016491">
    <property type="term" value="F:oxidoreductase activity"/>
    <property type="evidence" value="ECO:0007669"/>
    <property type="project" value="InterPro"/>
</dbReference>
<dbReference type="InterPro" id="IPR001853">
    <property type="entry name" value="DSBA-like_thioredoxin_dom"/>
</dbReference>
<dbReference type="PANTHER" id="PTHR13887">
    <property type="entry name" value="GLUTATHIONE S-TRANSFERASE KAPPA"/>
    <property type="match status" value="1"/>
</dbReference>
<dbReference type="Gene3D" id="3.40.30.10">
    <property type="entry name" value="Glutaredoxin"/>
    <property type="match status" value="1"/>
</dbReference>
<evidence type="ECO:0000313" key="3">
    <source>
        <dbReference type="Proteomes" id="UP000009336"/>
    </source>
</evidence>
<dbReference type="eggNOG" id="COG2761">
    <property type="taxonomic scope" value="Bacteria"/>
</dbReference>
<dbReference type="PANTHER" id="PTHR13887:SF41">
    <property type="entry name" value="THIOREDOXIN SUPERFAMILY PROTEIN"/>
    <property type="match status" value="1"/>
</dbReference>
<keyword evidence="3" id="KW-1185">Reference proteome</keyword>
<protein>
    <submittedName>
        <fullName evidence="2">Dsba oxidoreductase</fullName>
    </submittedName>
</protein>
<dbReference type="Pfam" id="PF01323">
    <property type="entry name" value="DSBA"/>
    <property type="match status" value="1"/>
</dbReference>
<feature type="domain" description="DSBA-like thioredoxin" evidence="1">
    <location>
        <begin position="4"/>
        <end position="203"/>
    </location>
</feature>
<dbReference type="HOGENOM" id="CLU_069253_0_4_6"/>
<gene>
    <name evidence="2" type="ORF">OOA_05441</name>
</gene>
<name>K8WRR9_9GAMM</name>
<dbReference type="PATRIC" id="fig|1141662.3.peg.1104"/>
<dbReference type="OrthoDB" id="9799122at2"/>
<comment type="caution">
    <text evidence="2">The sequence shown here is derived from an EMBL/GenBank/DDBJ whole genome shotgun (WGS) entry which is preliminary data.</text>
</comment>
<dbReference type="STRING" id="1141662.OOA_05441"/>
<evidence type="ECO:0000313" key="2">
    <source>
        <dbReference type="EMBL" id="EKT63278.1"/>
    </source>
</evidence>
<sequence length="214" mass="23767">MTITVTLTSDFVCPWCFIGERRLQQAIRNLAQDVQVTLVWQPYELNPTMPVEGVDRTSYRIKKFGSLEYSQMLDQRILAASANDDIHFNHAAILKTPNTFKAHRLMGWARQFAKADDLANALFSGYFEHGRDIGDSHVLAEIAAENGLERAQALAYLNSDAGVIQTRQAIAQVADIQGVPNFDIDGEIISGAHPVGIIQNALQDAITRKRGEQD</sequence>
<dbReference type="RefSeq" id="WP_008911122.1">
    <property type="nucleotide sequence ID" value="NZ_KB233222.1"/>
</dbReference>